<reference evidence="1 2" key="1">
    <citation type="submission" date="2021-03" db="EMBL/GenBank/DDBJ databases">
        <title>Paenibacillus artemisicola MWE-103 whole genome sequence.</title>
        <authorList>
            <person name="Ham Y.J."/>
        </authorList>
    </citation>
    <scope>NUCLEOTIDE SEQUENCE [LARGE SCALE GENOMIC DNA]</scope>
    <source>
        <strain evidence="1 2">MWE-103</strain>
    </source>
</reference>
<sequence length="223" mass="24285">MHAAMKRNINITGNGTMHGGSFRHVRVMGEAKILGPTECESVHCMGTLDVTDTLAAGRYKQIGEVVVNGDLVGEQLNVVGRLDVQGSVRGRSVRLRGQLDVRGECEAERFEARGGFAIRGLLNAGEVDIRTWGPCRAKEIGGRRVVVRQSKWGGLKQLFSGQGPLSLTAELIEGEYVYLENTTADVVRGANVTIGPGCRIGLVEYRDQLKRLGDARIDAEIRR</sequence>
<dbReference type="RefSeq" id="WP_208850470.1">
    <property type="nucleotide sequence ID" value="NZ_JAGGDJ010000041.1"/>
</dbReference>
<organism evidence="1 2">
    <name type="scientific">Paenibacillus artemisiicola</name>
    <dbReference type="NCBI Taxonomy" id="1172618"/>
    <lineage>
        <taxon>Bacteria</taxon>
        <taxon>Bacillati</taxon>
        <taxon>Bacillota</taxon>
        <taxon>Bacilli</taxon>
        <taxon>Bacillales</taxon>
        <taxon>Paenibacillaceae</taxon>
        <taxon>Paenibacillus</taxon>
    </lineage>
</organism>
<name>A0ABS3WHR2_9BACL</name>
<evidence type="ECO:0000313" key="2">
    <source>
        <dbReference type="Proteomes" id="UP000670947"/>
    </source>
</evidence>
<comment type="caution">
    <text evidence="1">The sequence shown here is derived from an EMBL/GenBank/DDBJ whole genome shotgun (WGS) entry which is preliminary data.</text>
</comment>
<dbReference type="EMBL" id="JAGGDJ010000041">
    <property type="protein sequence ID" value="MBO7747845.1"/>
    <property type="molecule type" value="Genomic_DNA"/>
</dbReference>
<evidence type="ECO:0000313" key="1">
    <source>
        <dbReference type="EMBL" id="MBO7747845.1"/>
    </source>
</evidence>
<proteinExistence type="predicted"/>
<accession>A0ABS3WHR2</accession>
<keyword evidence="2" id="KW-1185">Reference proteome</keyword>
<protein>
    <recommendedName>
        <fullName evidence="3">Cytoskeletal protein CcmA (Bactofilin family)</fullName>
    </recommendedName>
</protein>
<dbReference type="Proteomes" id="UP000670947">
    <property type="component" value="Unassembled WGS sequence"/>
</dbReference>
<gene>
    <name evidence="1" type="ORF">I8J29_27000</name>
</gene>
<evidence type="ECO:0008006" key="3">
    <source>
        <dbReference type="Google" id="ProtNLM"/>
    </source>
</evidence>